<reference evidence="1" key="1">
    <citation type="submission" date="2020-05" db="EMBL/GenBank/DDBJ databases">
        <authorList>
            <person name="Chiriac C."/>
            <person name="Salcher M."/>
            <person name="Ghai R."/>
            <person name="Kavagutti S V."/>
        </authorList>
    </citation>
    <scope>NUCLEOTIDE SEQUENCE</scope>
</reference>
<dbReference type="SUPFAM" id="SSF103084">
    <property type="entry name" value="Holliday junction resolvase RusA"/>
    <property type="match status" value="1"/>
</dbReference>
<proteinExistence type="predicted"/>
<dbReference type="GO" id="GO:0000287">
    <property type="term" value="F:magnesium ion binding"/>
    <property type="evidence" value="ECO:0007669"/>
    <property type="project" value="InterPro"/>
</dbReference>
<name>A0A6J5R713_9CAUD</name>
<dbReference type="Gene3D" id="3.30.1330.70">
    <property type="entry name" value="Holliday junction resolvase RusA"/>
    <property type="match status" value="1"/>
</dbReference>
<dbReference type="GO" id="GO:0006281">
    <property type="term" value="P:DNA repair"/>
    <property type="evidence" value="ECO:0007669"/>
    <property type="project" value="InterPro"/>
</dbReference>
<organism evidence="1">
    <name type="scientific">uncultured Caudovirales phage</name>
    <dbReference type="NCBI Taxonomy" id="2100421"/>
    <lineage>
        <taxon>Viruses</taxon>
        <taxon>Duplodnaviria</taxon>
        <taxon>Heunggongvirae</taxon>
        <taxon>Uroviricota</taxon>
        <taxon>Caudoviricetes</taxon>
        <taxon>Peduoviridae</taxon>
        <taxon>Maltschvirus</taxon>
        <taxon>Maltschvirus maltsch</taxon>
    </lineage>
</organism>
<dbReference type="InterPro" id="IPR036614">
    <property type="entry name" value="RusA-like_sf"/>
</dbReference>
<dbReference type="Pfam" id="PF05866">
    <property type="entry name" value="RusA"/>
    <property type="match status" value="1"/>
</dbReference>
<dbReference type="InterPro" id="IPR008822">
    <property type="entry name" value="Endonuclease_RusA-like"/>
</dbReference>
<sequence>MEWTFNISPVAASRPRVSKWGAYYTGPYKEFKEKASEEVYKVLGTERELITKPIVVSLEMYIRQPKKTELEYPRGDVDNYVKAVFDAMNGKLWKDDSQIFAMFASKQWADRSSDGYFTLSISNKIK</sequence>
<dbReference type="EMBL" id="LR797151">
    <property type="protein sequence ID" value="CAB4190386.1"/>
    <property type="molecule type" value="Genomic_DNA"/>
</dbReference>
<dbReference type="GO" id="GO:0006310">
    <property type="term" value="P:DNA recombination"/>
    <property type="evidence" value="ECO:0007669"/>
    <property type="project" value="InterPro"/>
</dbReference>
<protein>
    <submittedName>
        <fullName evidence="1">Rus Holliday junction resolvase</fullName>
    </submittedName>
</protein>
<accession>A0A6J5R713</accession>
<gene>
    <name evidence="1" type="ORF">UFOVP1192_57</name>
</gene>
<evidence type="ECO:0000313" key="1">
    <source>
        <dbReference type="EMBL" id="CAB4190386.1"/>
    </source>
</evidence>